<dbReference type="EMBL" id="JBBNAG010000004">
    <property type="protein sequence ID" value="KAK9140924.1"/>
    <property type="molecule type" value="Genomic_DNA"/>
</dbReference>
<protein>
    <submittedName>
        <fullName evidence="1">Uncharacterized protein</fullName>
    </submittedName>
</protein>
<accession>A0AAP0JW38</accession>
<evidence type="ECO:0000313" key="2">
    <source>
        <dbReference type="Proteomes" id="UP001419268"/>
    </source>
</evidence>
<dbReference type="PANTHER" id="PTHR36037">
    <property type="entry name" value="RNA-DIRECTED DNA POLYMERASE (REVERSE TRANSCRIPTASE)-RELATED FAMILY PROTEIN"/>
    <property type="match status" value="1"/>
</dbReference>
<evidence type="ECO:0000313" key="1">
    <source>
        <dbReference type="EMBL" id="KAK9140924.1"/>
    </source>
</evidence>
<reference evidence="1 2" key="1">
    <citation type="submission" date="2024-01" db="EMBL/GenBank/DDBJ databases">
        <title>Genome assemblies of Stephania.</title>
        <authorList>
            <person name="Yang L."/>
        </authorList>
    </citation>
    <scope>NUCLEOTIDE SEQUENCE [LARGE SCALE GENOMIC DNA]</scope>
    <source>
        <strain evidence="1">JXDWG</strain>
        <tissue evidence="1">Leaf</tissue>
    </source>
</reference>
<gene>
    <name evidence="1" type="ORF">Scep_010605</name>
</gene>
<name>A0AAP0JW38_9MAGN</name>
<organism evidence="1 2">
    <name type="scientific">Stephania cephalantha</name>
    <dbReference type="NCBI Taxonomy" id="152367"/>
    <lineage>
        <taxon>Eukaryota</taxon>
        <taxon>Viridiplantae</taxon>
        <taxon>Streptophyta</taxon>
        <taxon>Embryophyta</taxon>
        <taxon>Tracheophyta</taxon>
        <taxon>Spermatophyta</taxon>
        <taxon>Magnoliopsida</taxon>
        <taxon>Ranunculales</taxon>
        <taxon>Menispermaceae</taxon>
        <taxon>Menispermoideae</taxon>
        <taxon>Cissampelideae</taxon>
        <taxon>Stephania</taxon>
    </lineage>
</organism>
<keyword evidence="2" id="KW-1185">Reference proteome</keyword>
<comment type="caution">
    <text evidence="1">The sequence shown here is derived from an EMBL/GenBank/DDBJ whole genome shotgun (WGS) entry which is preliminary data.</text>
</comment>
<dbReference type="PANTHER" id="PTHR36037:SF1">
    <property type="entry name" value="RNA-DIRECTED DNA POLYMERASE (REVERSE TRANSCRIPTASE)-RELATED FAMILY PROTEIN"/>
    <property type="match status" value="1"/>
</dbReference>
<dbReference type="AlphaFoldDB" id="A0AAP0JW38"/>
<sequence>MLETIRYPIGSVGASGFGSKSTARRCDVRDRSEIARVRETRSKASATARCVKVAEDTKARIVSEFPDSEIVVMALDLAPCAHPGNLEMRKDIACTISTGNPEALDRTNEENKIKVEAIEQIEDILTGLKVLDLEGNCIRLSLKTFLPTMESLLCQQKMEYAIDPTTVDHELVIEVSDETMELKNVEFQSNWYGAALSALLKYGIDFYTEIGLVAYLLSYLSQAVLSTNNFGDGVFFGMARKKSSKSDCLLLS</sequence>
<proteinExistence type="predicted"/>
<dbReference type="Proteomes" id="UP001419268">
    <property type="component" value="Unassembled WGS sequence"/>
</dbReference>